<feature type="domain" description="C2H2-type" evidence="8">
    <location>
        <begin position="9"/>
        <end position="38"/>
    </location>
</feature>
<dbReference type="InterPro" id="IPR036236">
    <property type="entry name" value="Znf_C2H2_sf"/>
</dbReference>
<dbReference type="PROSITE" id="PS50157">
    <property type="entry name" value="ZINC_FINGER_C2H2_2"/>
    <property type="match status" value="4"/>
</dbReference>
<accession>A0A319CIT3</accession>
<dbReference type="GeneID" id="37133066"/>
<keyword evidence="2" id="KW-0677">Repeat</keyword>
<name>A0A319CIT3_9EURO</name>
<dbReference type="STRING" id="1448315.A0A319CIT3"/>
<evidence type="ECO:0000256" key="5">
    <source>
        <dbReference type="ARBA" id="ARBA00023242"/>
    </source>
</evidence>
<dbReference type="RefSeq" id="XP_025494550.1">
    <property type="nucleotide sequence ID" value="XM_025630325.1"/>
</dbReference>
<dbReference type="SUPFAM" id="SSF57667">
    <property type="entry name" value="beta-beta-alpha zinc fingers"/>
    <property type="match status" value="2"/>
</dbReference>
<dbReference type="VEuPathDB" id="FungiDB:BO82DRAFT_16864"/>
<evidence type="ECO:0000256" key="1">
    <source>
        <dbReference type="ARBA" id="ARBA00022723"/>
    </source>
</evidence>
<dbReference type="PANTHER" id="PTHR23235">
    <property type="entry name" value="KRUEPPEL-LIKE TRANSCRIPTION FACTOR"/>
    <property type="match status" value="1"/>
</dbReference>
<dbReference type="PANTHER" id="PTHR23235:SF142">
    <property type="entry name" value="ZINC FINGER PROTEIN 384"/>
    <property type="match status" value="1"/>
</dbReference>
<dbReference type="AlphaFoldDB" id="A0A319CIT3"/>
<keyword evidence="1" id="KW-0479">Metal-binding</keyword>
<feature type="domain" description="C2H2-type" evidence="8">
    <location>
        <begin position="39"/>
        <end position="68"/>
    </location>
</feature>
<evidence type="ECO:0000256" key="2">
    <source>
        <dbReference type="ARBA" id="ARBA00022737"/>
    </source>
</evidence>
<keyword evidence="4" id="KW-0862">Zinc</keyword>
<evidence type="ECO:0000256" key="3">
    <source>
        <dbReference type="ARBA" id="ARBA00022771"/>
    </source>
</evidence>
<evidence type="ECO:0000259" key="8">
    <source>
        <dbReference type="PROSITE" id="PS50157"/>
    </source>
</evidence>
<keyword evidence="10" id="KW-1185">Reference proteome</keyword>
<organism evidence="9 10">
    <name type="scientific">Aspergillus uvarum CBS 121591</name>
    <dbReference type="NCBI Taxonomy" id="1448315"/>
    <lineage>
        <taxon>Eukaryota</taxon>
        <taxon>Fungi</taxon>
        <taxon>Dikarya</taxon>
        <taxon>Ascomycota</taxon>
        <taxon>Pezizomycotina</taxon>
        <taxon>Eurotiomycetes</taxon>
        <taxon>Eurotiomycetidae</taxon>
        <taxon>Eurotiales</taxon>
        <taxon>Aspergillaceae</taxon>
        <taxon>Aspergillus</taxon>
        <taxon>Aspergillus subgen. Circumdati</taxon>
    </lineage>
</organism>
<dbReference type="GO" id="GO:0000978">
    <property type="term" value="F:RNA polymerase II cis-regulatory region sequence-specific DNA binding"/>
    <property type="evidence" value="ECO:0007669"/>
    <property type="project" value="TreeGrafter"/>
</dbReference>
<evidence type="ECO:0000313" key="10">
    <source>
        <dbReference type="Proteomes" id="UP000248340"/>
    </source>
</evidence>
<keyword evidence="5" id="KW-0539">Nucleus</keyword>
<dbReference type="EMBL" id="KZ821684">
    <property type="protein sequence ID" value="PYH84350.1"/>
    <property type="molecule type" value="Genomic_DNA"/>
</dbReference>
<dbReference type="GO" id="GO:0000981">
    <property type="term" value="F:DNA-binding transcription factor activity, RNA polymerase II-specific"/>
    <property type="evidence" value="ECO:0007669"/>
    <property type="project" value="UniProtKB-ARBA"/>
</dbReference>
<feature type="domain" description="C2H2-type" evidence="8">
    <location>
        <begin position="69"/>
        <end position="98"/>
    </location>
</feature>
<gene>
    <name evidence="9" type="ORF">BO82DRAFT_16864</name>
</gene>
<dbReference type="PROSITE" id="PS00028">
    <property type="entry name" value="ZINC_FINGER_C2H2_1"/>
    <property type="match status" value="4"/>
</dbReference>
<reference evidence="9 10" key="1">
    <citation type="submission" date="2016-12" db="EMBL/GenBank/DDBJ databases">
        <title>The genomes of Aspergillus section Nigri reveals drivers in fungal speciation.</title>
        <authorList>
            <consortium name="DOE Joint Genome Institute"/>
            <person name="Vesth T.C."/>
            <person name="Nybo J."/>
            <person name="Theobald S."/>
            <person name="Brandl J."/>
            <person name="Frisvad J.C."/>
            <person name="Nielsen K.F."/>
            <person name="Lyhne E.K."/>
            <person name="Kogle M.E."/>
            <person name="Kuo A."/>
            <person name="Riley R."/>
            <person name="Clum A."/>
            <person name="Nolan M."/>
            <person name="Lipzen A."/>
            <person name="Salamov A."/>
            <person name="Henrissat B."/>
            <person name="Wiebenga A."/>
            <person name="De Vries R.P."/>
            <person name="Grigoriev I.V."/>
            <person name="Mortensen U.H."/>
            <person name="Andersen M.R."/>
            <person name="Baker S.E."/>
        </authorList>
    </citation>
    <scope>NUCLEOTIDE SEQUENCE [LARGE SCALE GENOMIC DNA]</scope>
    <source>
        <strain evidence="9 10">CBS 121591</strain>
    </source>
</reference>
<proteinExistence type="predicted"/>
<dbReference type="GO" id="GO:0008270">
    <property type="term" value="F:zinc ion binding"/>
    <property type="evidence" value="ECO:0007669"/>
    <property type="project" value="UniProtKB-KW"/>
</dbReference>
<evidence type="ECO:0000256" key="6">
    <source>
        <dbReference type="PROSITE-ProRule" id="PRU00042"/>
    </source>
</evidence>
<feature type="domain" description="C2H2-type" evidence="8">
    <location>
        <begin position="99"/>
        <end position="129"/>
    </location>
</feature>
<dbReference type="Proteomes" id="UP000248340">
    <property type="component" value="Unassembled WGS sequence"/>
</dbReference>
<evidence type="ECO:0000256" key="7">
    <source>
        <dbReference type="SAM" id="MobiDB-lite"/>
    </source>
</evidence>
<dbReference type="InterPro" id="IPR013087">
    <property type="entry name" value="Znf_C2H2_type"/>
</dbReference>
<dbReference type="Pfam" id="PF00096">
    <property type="entry name" value="zf-C2H2"/>
    <property type="match status" value="3"/>
</dbReference>
<evidence type="ECO:0000256" key="4">
    <source>
        <dbReference type="ARBA" id="ARBA00022833"/>
    </source>
</evidence>
<dbReference type="SMART" id="SM00355">
    <property type="entry name" value="ZnF_C2H2"/>
    <property type="match status" value="4"/>
</dbReference>
<evidence type="ECO:0000313" key="9">
    <source>
        <dbReference type="EMBL" id="PYH84350.1"/>
    </source>
</evidence>
<dbReference type="FunFam" id="3.30.160.60:FF:000125">
    <property type="entry name" value="Putative zinc finger protein 143"/>
    <property type="match status" value="2"/>
</dbReference>
<protein>
    <submittedName>
        <fullName evidence="9">Putative C2H2 finger domain protein</fullName>
    </submittedName>
</protein>
<dbReference type="OrthoDB" id="3437960at2759"/>
<keyword evidence="3 6" id="KW-0863">Zinc-finger</keyword>
<dbReference type="FunFam" id="3.30.160.60:FF:002343">
    <property type="entry name" value="Zinc finger protein 33A"/>
    <property type="match status" value="1"/>
</dbReference>
<sequence>MAPGSGRDFNCTWPGCNKSFNRKSDLCRHYRIHTNERPYHCNHEDCKKSFIQRSALTVHVRTHTGEKPHSCDHEGCGKAFSDSSSLARHRRIHTGKRPYICQEPTCERSFCRKTTLTKHHEKTHGAAASRTSSEDPASDQEYHPPVAISVPHEPQYILPQAHFGFTTTLPPHHNYYPHQNVQITSVPIHEQSPVVAPSVPVTLSADIPHVQQPYMHYVQHHPHAQQQQQQRYDYPRHGYIQAEFQQPYSQAPVVESAPVMGTFHTSHNSEYKHTRFLSQPEGTDWGFLGVG</sequence>
<feature type="region of interest" description="Disordered" evidence="7">
    <location>
        <begin position="118"/>
        <end position="145"/>
    </location>
</feature>
<dbReference type="Gene3D" id="3.30.160.60">
    <property type="entry name" value="Classic Zinc Finger"/>
    <property type="match status" value="4"/>
</dbReference>